<reference evidence="2" key="1">
    <citation type="journal article" date="2019" name="bioRxiv">
        <title>Genomics, evolutionary history and diagnostics of the Alternaria alternata species group including apple and Asian pear pathotypes.</title>
        <authorList>
            <person name="Armitage A.D."/>
            <person name="Cockerton H.M."/>
            <person name="Sreenivasaprasad S."/>
            <person name="Woodhall J.W."/>
            <person name="Lane C.R."/>
            <person name="Harrison R.J."/>
            <person name="Clarkson J.P."/>
        </authorList>
    </citation>
    <scope>NUCLEOTIDE SEQUENCE [LARGE SCALE GENOMIC DNA]</scope>
    <source>
        <strain evidence="2">FERA 1082</strain>
    </source>
</reference>
<accession>A0A4Q4M8W1</accession>
<evidence type="ECO:0000313" key="2">
    <source>
        <dbReference type="Proteomes" id="UP000292402"/>
    </source>
</evidence>
<proteinExistence type="predicted"/>
<dbReference type="AlphaFoldDB" id="A0A4Q4M8W1"/>
<comment type="caution">
    <text evidence="1">The sequence shown here is derived from an EMBL/GenBank/DDBJ whole genome shotgun (WGS) entry which is preliminary data.</text>
</comment>
<gene>
    <name evidence="1" type="ORF">AA0114_g9615</name>
</gene>
<evidence type="ECO:0000313" key="1">
    <source>
        <dbReference type="EMBL" id="RYN44919.1"/>
    </source>
</evidence>
<organism evidence="1 2">
    <name type="scientific">Alternaria tenuissima</name>
    <dbReference type="NCBI Taxonomy" id="119927"/>
    <lineage>
        <taxon>Eukaryota</taxon>
        <taxon>Fungi</taxon>
        <taxon>Dikarya</taxon>
        <taxon>Ascomycota</taxon>
        <taxon>Pezizomycotina</taxon>
        <taxon>Dothideomycetes</taxon>
        <taxon>Pleosporomycetidae</taxon>
        <taxon>Pleosporales</taxon>
        <taxon>Pleosporineae</taxon>
        <taxon>Pleosporaceae</taxon>
        <taxon>Alternaria</taxon>
        <taxon>Alternaria sect. Alternaria</taxon>
        <taxon>Alternaria alternata complex</taxon>
    </lineage>
</organism>
<protein>
    <submittedName>
        <fullName evidence="1">Uncharacterized protein</fullName>
    </submittedName>
</protein>
<dbReference type="Proteomes" id="UP000292402">
    <property type="component" value="Unassembled WGS sequence"/>
</dbReference>
<name>A0A4Q4M8W1_9PLEO</name>
<dbReference type="EMBL" id="PDXA01000038">
    <property type="protein sequence ID" value="RYN44919.1"/>
    <property type="molecule type" value="Genomic_DNA"/>
</dbReference>
<sequence length="161" mass="17636">MCSNLNAHNTNLELNEIGTNVDAEHTMVSRVKNGLETSIGTNTNNVIAAVSVSEETLVFHLTTLVSTLDVGGRRLTSNLSTMNHGIMNALSTHENNATSRHEHLTTAMDTIEQNQCAHFEATNKAYDTTASAAQRPRQDILHLRLNANKVTTTPRFPVRIS</sequence>